<dbReference type="Gene3D" id="1.10.443.10">
    <property type="entry name" value="Intergrase catalytic core"/>
    <property type="match status" value="1"/>
</dbReference>
<dbReference type="EMBL" id="PEKP01000034">
    <property type="protein sequence ID" value="PIK25480.1"/>
    <property type="molecule type" value="Genomic_DNA"/>
</dbReference>
<evidence type="ECO:0000259" key="2">
    <source>
        <dbReference type="Pfam" id="PF00589"/>
    </source>
</evidence>
<dbReference type="AlphaFoldDB" id="A0A2G8IPQ1"/>
<dbReference type="GO" id="GO:0015074">
    <property type="term" value="P:DNA integration"/>
    <property type="evidence" value="ECO:0007669"/>
    <property type="project" value="InterPro"/>
</dbReference>
<dbReference type="Pfam" id="PF00589">
    <property type="entry name" value="Phage_integrase"/>
    <property type="match status" value="1"/>
</dbReference>
<sequence>MNQLKLYLKWCKELKISFGHPLKEEDFILISRTNGKPISPNSLNYAVNIVADNQNLKKITVYGLRHTHATILISKRIPDKVIADLEITLQ</sequence>
<proteinExistence type="predicted"/>
<comment type="caution">
    <text evidence="3">The sequence shown here is derived from an EMBL/GenBank/DDBJ whole genome shotgun (WGS) entry which is preliminary data.</text>
</comment>
<evidence type="ECO:0000313" key="4">
    <source>
        <dbReference type="Proteomes" id="UP000230768"/>
    </source>
</evidence>
<gene>
    <name evidence="3" type="ORF">CTV99_17735</name>
</gene>
<dbReference type="InterPro" id="IPR011010">
    <property type="entry name" value="DNA_brk_join_enz"/>
</dbReference>
<dbReference type="SUPFAM" id="SSF56349">
    <property type="entry name" value="DNA breaking-rejoining enzymes"/>
    <property type="match status" value="1"/>
</dbReference>
<keyword evidence="1" id="KW-0233">DNA recombination</keyword>
<dbReference type="Proteomes" id="UP000230768">
    <property type="component" value="Unassembled WGS sequence"/>
</dbReference>
<dbReference type="GO" id="GO:0003677">
    <property type="term" value="F:DNA binding"/>
    <property type="evidence" value="ECO:0007669"/>
    <property type="project" value="InterPro"/>
</dbReference>
<dbReference type="GO" id="GO:0006310">
    <property type="term" value="P:DNA recombination"/>
    <property type="evidence" value="ECO:0007669"/>
    <property type="project" value="UniProtKB-KW"/>
</dbReference>
<name>A0A2G8IPQ1_BACPU</name>
<dbReference type="InterPro" id="IPR013762">
    <property type="entry name" value="Integrase-like_cat_sf"/>
</dbReference>
<accession>A0A2G8IPQ1</accession>
<protein>
    <recommendedName>
        <fullName evidence="2">Tyr recombinase domain-containing protein</fullName>
    </recommendedName>
</protein>
<evidence type="ECO:0000313" key="3">
    <source>
        <dbReference type="EMBL" id="PIK25480.1"/>
    </source>
</evidence>
<evidence type="ECO:0000256" key="1">
    <source>
        <dbReference type="ARBA" id="ARBA00023172"/>
    </source>
</evidence>
<dbReference type="InterPro" id="IPR002104">
    <property type="entry name" value="Integrase_catalytic"/>
</dbReference>
<feature type="domain" description="Tyr recombinase" evidence="2">
    <location>
        <begin position="21"/>
        <end position="85"/>
    </location>
</feature>
<organism evidence="3 4">
    <name type="scientific">Bacillus pumilus</name>
    <name type="common">Bacillus mesentericus</name>
    <dbReference type="NCBI Taxonomy" id="1408"/>
    <lineage>
        <taxon>Bacteria</taxon>
        <taxon>Bacillati</taxon>
        <taxon>Bacillota</taxon>
        <taxon>Bacilli</taxon>
        <taxon>Bacillales</taxon>
        <taxon>Bacillaceae</taxon>
        <taxon>Bacillus</taxon>
    </lineage>
</organism>
<reference evidence="3 4" key="1">
    <citation type="submission" date="2017-11" db="EMBL/GenBank/DDBJ databases">
        <title>Draft genome sequence of Bacillus pumilus 51_5il from lake Gorkoye (Russia: Novosibirsk region).</title>
        <authorList>
            <person name="Shipova A.A."/>
            <person name="Rozanov A.S."/>
            <person name="Bryanskaya A.V."/>
            <person name="Peltek S.E."/>
        </authorList>
    </citation>
    <scope>NUCLEOTIDE SEQUENCE [LARGE SCALE GENOMIC DNA]</scope>
    <source>
        <strain evidence="3 4">51_5il</strain>
    </source>
</reference>